<comment type="caution">
    <text evidence="12">The sequence shown here is derived from an EMBL/GenBank/DDBJ whole genome shotgun (WGS) entry which is preliminary data.</text>
</comment>
<dbReference type="GO" id="GO:0005886">
    <property type="term" value="C:plasma membrane"/>
    <property type="evidence" value="ECO:0007669"/>
    <property type="project" value="UniProtKB-SubCell"/>
</dbReference>
<dbReference type="Gene3D" id="2.10.70.20">
    <property type="entry name" value="gspk-gspi-gspj complex like domains"/>
    <property type="match status" value="1"/>
</dbReference>
<dbReference type="GO" id="GO:0015627">
    <property type="term" value="C:type II protein secretion system complex"/>
    <property type="evidence" value="ECO:0007669"/>
    <property type="project" value="InterPro"/>
</dbReference>
<evidence type="ECO:0000256" key="1">
    <source>
        <dbReference type="ARBA" id="ARBA00004377"/>
    </source>
</evidence>
<evidence type="ECO:0000256" key="9">
    <source>
        <dbReference type="ARBA" id="ARBA00023136"/>
    </source>
</evidence>
<dbReference type="InterPro" id="IPR045584">
    <property type="entry name" value="Pilin-like"/>
</dbReference>
<dbReference type="PANTHER" id="PTHR39583:SF2">
    <property type="entry name" value="TYPE II SECRETION SYSTEM PROTEIN J"/>
    <property type="match status" value="1"/>
</dbReference>
<feature type="transmembrane region" description="Helical" evidence="11">
    <location>
        <begin position="7"/>
        <end position="28"/>
    </location>
</feature>
<dbReference type="PANTHER" id="PTHR39583">
    <property type="entry name" value="TYPE II SECRETION SYSTEM PROTEIN J-RELATED"/>
    <property type="match status" value="1"/>
</dbReference>
<evidence type="ECO:0000313" key="12">
    <source>
        <dbReference type="EMBL" id="PTU72709.1"/>
    </source>
</evidence>
<name>A0A2T5P4N7_9PSED</name>
<protein>
    <recommendedName>
        <fullName evidence="3">Type II secretion system protein J</fullName>
    </recommendedName>
</protein>
<dbReference type="Pfam" id="PF11612">
    <property type="entry name" value="T2SSJ"/>
    <property type="match status" value="1"/>
</dbReference>
<evidence type="ECO:0000313" key="13">
    <source>
        <dbReference type="Proteomes" id="UP000244064"/>
    </source>
</evidence>
<evidence type="ECO:0000256" key="5">
    <source>
        <dbReference type="ARBA" id="ARBA00022481"/>
    </source>
</evidence>
<dbReference type="Proteomes" id="UP000244064">
    <property type="component" value="Unassembled WGS sequence"/>
</dbReference>
<evidence type="ECO:0000256" key="11">
    <source>
        <dbReference type="SAM" id="Phobius"/>
    </source>
</evidence>
<feature type="compositionally biased region" description="Gly residues" evidence="10">
    <location>
        <begin position="212"/>
        <end position="236"/>
    </location>
</feature>
<accession>A0A2T5P4N7</accession>
<keyword evidence="13" id="KW-1185">Reference proteome</keyword>
<comment type="subcellular location">
    <subcellularLocation>
        <location evidence="1">Cell inner membrane</location>
        <topology evidence="1">Single-pass membrane protein</topology>
    </subcellularLocation>
</comment>
<dbReference type="InterPro" id="IPR012902">
    <property type="entry name" value="N_methyl_site"/>
</dbReference>
<organism evidence="12 13">
    <name type="scientific">Pseudomonas mangrovi</name>
    <dbReference type="NCBI Taxonomy" id="2161748"/>
    <lineage>
        <taxon>Bacteria</taxon>
        <taxon>Pseudomonadati</taxon>
        <taxon>Pseudomonadota</taxon>
        <taxon>Gammaproteobacteria</taxon>
        <taxon>Pseudomonadales</taxon>
        <taxon>Pseudomonadaceae</taxon>
        <taxon>Pseudomonas</taxon>
    </lineage>
</organism>
<evidence type="ECO:0000256" key="7">
    <source>
        <dbReference type="ARBA" id="ARBA00022692"/>
    </source>
</evidence>
<sequence>MIRSARGFTLLELLIAIAIFALLGLGTYRMLDTVLRTDAATRAQEQDLRELVRALAAFERDLLQAQPRPIRDRFGDARPALVGEVLDSAAVEFTRTGWRNPLGTPRARLQRVRWQLSGEQWQRRYWTVIDQAQDSQPQVQQALDGVTRFELRYLNEKGAWVDGWPASDGEQAERNEGLPLAVELTLEHRRYGQLRRVLRLPDGPPKREQQGEGAGAEGEGGEGGESGLGGGMELGL</sequence>
<evidence type="ECO:0000256" key="3">
    <source>
        <dbReference type="ARBA" id="ARBA00021539"/>
    </source>
</evidence>
<proteinExistence type="inferred from homology"/>
<keyword evidence="4" id="KW-1003">Cell membrane</keyword>
<keyword evidence="6" id="KW-0997">Cell inner membrane</keyword>
<feature type="region of interest" description="Disordered" evidence="10">
    <location>
        <begin position="195"/>
        <end position="236"/>
    </location>
</feature>
<evidence type="ECO:0000256" key="2">
    <source>
        <dbReference type="ARBA" id="ARBA00011084"/>
    </source>
</evidence>
<dbReference type="Gene3D" id="3.10.610.10">
    <property type="entry name" value="GSPII I/J protein-like"/>
    <property type="match status" value="1"/>
</dbReference>
<evidence type="ECO:0000256" key="4">
    <source>
        <dbReference type="ARBA" id="ARBA00022475"/>
    </source>
</evidence>
<comment type="similarity">
    <text evidence="2">Belongs to the GSP J family.</text>
</comment>
<dbReference type="InterPro" id="IPR051621">
    <property type="entry name" value="T2SS_protein_J"/>
</dbReference>
<keyword evidence="8 11" id="KW-1133">Transmembrane helix</keyword>
<dbReference type="NCBIfam" id="TIGR01711">
    <property type="entry name" value="gspJ"/>
    <property type="match status" value="1"/>
</dbReference>
<evidence type="ECO:0000256" key="8">
    <source>
        <dbReference type="ARBA" id="ARBA00022989"/>
    </source>
</evidence>
<keyword evidence="7 11" id="KW-0812">Transmembrane</keyword>
<dbReference type="NCBIfam" id="TIGR02532">
    <property type="entry name" value="IV_pilin_GFxxxE"/>
    <property type="match status" value="1"/>
</dbReference>
<evidence type="ECO:0000256" key="10">
    <source>
        <dbReference type="SAM" id="MobiDB-lite"/>
    </source>
</evidence>
<dbReference type="InterPro" id="IPR010055">
    <property type="entry name" value="T2SS_protein-GspJ"/>
</dbReference>
<reference evidence="12 13" key="1">
    <citation type="submission" date="2018-04" db="EMBL/GenBank/DDBJ databases">
        <title>Pseudomonas sp. nov., isolated from mangrove soil.</title>
        <authorList>
            <person name="Chen C."/>
        </authorList>
    </citation>
    <scope>NUCLEOTIDE SEQUENCE [LARGE SCALE GENOMIC DNA]</scope>
    <source>
        <strain evidence="12 13">TC-11</strain>
    </source>
</reference>
<dbReference type="GO" id="GO:0015628">
    <property type="term" value="P:protein secretion by the type II secretion system"/>
    <property type="evidence" value="ECO:0007669"/>
    <property type="project" value="InterPro"/>
</dbReference>
<gene>
    <name evidence="12" type="primary">gspJ</name>
    <name evidence="12" type="ORF">DBO85_18290</name>
</gene>
<dbReference type="EMBL" id="QASN01000022">
    <property type="protein sequence ID" value="PTU72709.1"/>
    <property type="molecule type" value="Genomic_DNA"/>
</dbReference>
<keyword evidence="5" id="KW-0488">Methylation</keyword>
<dbReference type="SUPFAM" id="SSF54523">
    <property type="entry name" value="Pili subunits"/>
    <property type="match status" value="1"/>
</dbReference>
<evidence type="ECO:0000256" key="6">
    <source>
        <dbReference type="ARBA" id="ARBA00022519"/>
    </source>
</evidence>
<dbReference type="AlphaFoldDB" id="A0A2T5P4N7"/>
<dbReference type="Pfam" id="PF07963">
    <property type="entry name" value="N_methyl"/>
    <property type="match status" value="1"/>
</dbReference>
<keyword evidence="9 11" id="KW-0472">Membrane</keyword>